<dbReference type="EMBL" id="PTQR01000131">
    <property type="protein sequence ID" value="TKX18242.1"/>
    <property type="molecule type" value="Genomic_DNA"/>
</dbReference>
<sequence>MPAPIPTPTIPTGALFSASSSATIHAPASKIYNTLLESTTWPSWSSFVPHVSISSQPPGTDPSSTRLVVGTAMNFTVHMSPKMKTKSPEEVNIVSAAPRAEDPPGTKYTICWVGRMMPGVVLRAERVNEIVKTEEEGRCEYRTWETFAGVAAYAVKWSTEGLLVERFEDWTRDLKAYCEKGEGEGEGPVVVEGK</sequence>
<dbReference type="PANTHER" id="PTHR36166">
    <property type="entry name" value="CHROMOSOME 9, WHOLE GENOME SHOTGUN SEQUENCE"/>
    <property type="match status" value="1"/>
</dbReference>
<gene>
    <name evidence="1" type="ORF">C1H76_9716</name>
</gene>
<evidence type="ECO:0000313" key="1">
    <source>
        <dbReference type="EMBL" id="TKX18242.1"/>
    </source>
</evidence>
<accession>A0A4V6DSW1</accession>
<dbReference type="SUPFAM" id="SSF55961">
    <property type="entry name" value="Bet v1-like"/>
    <property type="match status" value="1"/>
</dbReference>
<comment type="caution">
    <text evidence="1">The sequence shown here is derived from an EMBL/GenBank/DDBJ whole genome shotgun (WGS) entry which is preliminary data.</text>
</comment>
<protein>
    <submittedName>
        <fullName evidence="1">Uncharacterized protein</fullName>
    </submittedName>
</protein>
<dbReference type="Proteomes" id="UP000308133">
    <property type="component" value="Unassembled WGS sequence"/>
</dbReference>
<dbReference type="CDD" id="cd07822">
    <property type="entry name" value="SRPBCC_4"/>
    <property type="match status" value="1"/>
</dbReference>
<organism evidence="1 2">
    <name type="scientific">Elsinoe australis</name>
    <dbReference type="NCBI Taxonomy" id="40998"/>
    <lineage>
        <taxon>Eukaryota</taxon>
        <taxon>Fungi</taxon>
        <taxon>Dikarya</taxon>
        <taxon>Ascomycota</taxon>
        <taxon>Pezizomycotina</taxon>
        <taxon>Dothideomycetes</taxon>
        <taxon>Dothideomycetidae</taxon>
        <taxon>Myriangiales</taxon>
        <taxon>Elsinoaceae</taxon>
        <taxon>Elsinoe</taxon>
    </lineage>
</organism>
<dbReference type="PANTHER" id="PTHR36166:SF1">
    <property type="entry name" value="SRPBCC DOMAIN-CONTAINING PROTEIN"/>
    <property type="match status" value="1"/>
</dbReference>
<dbReference type="AlphaFoldDB" id="A0A4V6DSW1"/>
<evidence type="ECO:0000313" key="2">
    <source>
        <dbReference type="Proteomes" id="UP000308133"/>
    </source>
</evidence>
<name>A0A4V6DSW1_9PEZI</name>
<reference evidence="1 2" key="1">
    <citation type="submission" date="2018-02" db="EMBL/GenBank/DDBJ databases">
        <title>Draft genome sequences of Elsinoe sp., causing black scab on jojoba.</title>
        <authorList>
            <person name="Stodart B."/>
            <person name="Jeffress S."/>
            <person name="Ash G."/>
            <person name="Arun Chinnappa K."/>
        </authorList>
    </citation>
    <scope>NUCLEOTIDE SEQUENCE [LARGE SCALE GENOMIC DNA]</scope>
    <source>
        <strain evidence="1 2">Hillstone_2</strain>
    </source>
</reference>
<dbReference type="InterPro" id="IPR023393">
    <property type="entry name" value="START-like_dom_sf"/>
</dbReference>
<proteinExistence type="predicted"/>
<dbReference type="Gene3D" id="3.30.530.20">
    <property type="match status" value="1"/>
</dbReference>